<dbReference type="AlphaFoldDB" id="A0A1C7NM33"/>
<dbReference type="InterPro" id="IPR031606">
    <property type="entry name" value="Kch1/2"/>
</dbReference>
<dbReference type="Proteomes" id="UP000093000">
    <property type="component" value="Unassembled WGS sequence"/>
</dbReference>
<feature type="transmembrane region" description="Helical" evidence="2">
    <location>
        <begin position="81"/>
        <end position="102"/>
    </location>
</feature>
<dbReference type="STRING" id="101091.A0A1C7NM33"/>
<dbReference type="PANTHER" id="PTHR36424:SF1">
    <property type="entry name" value="LOW AFFINITY K(+) TRANSPORTER 1-RELATED"/>
    <property type="match status" value="1"/>
</dbReference>
<evidence type="ECO:0000313" key="3">
    <source>
        <dbReference type="EMBL" id="OBZ90201.1"/>
    </source>
</evidence>
<accession>A0A1C7NM33</accession>
<dbReference type="EMBL" id="LUGH01000059">
    <property type="protein sequence ID" value="OBZ90201.1"/>
    <property type="molecule type" value="Genomic_DNA"/>
</dbReference>
<name>A0A1C7NM33_9FUNG</name>
<proteinExistence type="predicted"/>
<dbReference type="OrthoDB" id="2128042at2759"/>
<keyword evidence="2" id="KW-1133">Transmembrane helix</keyword>
<keyword evidence="2" id="KW-0812">Transmembrane</keyword>
<evidence type="ECO:0000256" key="1">
    <source>
        <dbReference type="SAM" id="MobiDB-lite"/>
    </source>
</evidence>
<feature type="region of interest" description="Disordered" evidence="1">
    <location>
        <begin position="362"/>
        <end position="392"/>
    </location>
</feature>
<dbReference type="Pfam" id="PF16944">
    <property type="entry name" value="KCH"/>
    <property type="match status" value="1"/>
</dbReference>
<feature type="compositionally biased region" description="Polar residues" evidence="1">
    <location>
        <begin position="325"/>
        <end position="335"/>
    </location>
</feature>
<dbReference type="PANTHER" id="PTHR36424">
    <property type="entry name" value="PHEROMONE-REGULATED MEMBRANE PROTEIN 6"/>
    <property type="match status" value="1"/>
</dbReference>
<keyword evidence="2" id="KW-0472">Membrane</keyword>
<dbReference type="GO" id="GO:0015079">
    <property type="term" value="F:potassium ion transmembrane transporter activity"/>
    <property type="evidence" value="ECO:0007669"/>
    <property type="project" value="InterPro"/>
</dbReference>
<evidence type="ECO:0000313" key="4">
    <source>
        <dbReference type="Proteomes" id="UP000093000"/>
    </source>
</evidence>
<feature type="compositionally biased region" description="Polar residues" evidence="1">
    <location>
        <begin position="370"/>
        <end position="392"/>
    </location>
</feature>
<comment type="caution">
    <text evidence="3">The sequence shown here is derived from an EMBL/GenBank/DDBJ whole genome shotgun (WGS) entry which is preliminary data.</text>
</comment>
<protein>
    <submittedName>
        <fullName evidence="3">Uncharacterized protein</fullName>
    </submittedName>
</protein>
<feature type="transmembrane region" description="Helical" evidence="2">
    <location>
        <begin position="212"/>
        <end position="235"/>
    </location>
</feature>
<evidence type="ECO:0000256" key="2">
    <source>
        <dbReference type="SAM" id="Phobius"/>
    </source>
</evidence>
<reference evidence="3 4" key="1">
    <citation type="submission" date="2016-03" db="EMBL/GenBank/DDBJ databases">
        <title>Choanephora cucurbitarum.</title>
        <authorList>
            <person name="Min B."/>
            <person name="Park H."/>
            <person name="Park J.-H."/>
            <person name="Shin H.-D."/>
            <person name="Choi I.-G."/>
        </authorList>
    </citation>
    <scope>NUCLEOTIDE SEQUENCE [LARGE SCALE GENOMIC DNA]</scope>
    <source>
        <strain evidence="3 4">KUS-F28377</strain>
    </source>
</reference>
<organism evidence="3 4">
    <name type="scientific">Choanephora cucurbitarum</name>
    <dbReference type="NCBI Taxonomy" id="101091"/>
    <lineage>
        <taxon>Eukaryota</taxon>
        <taxon>Fungi</taxon>
        <taxon>Fungi incertae sedis</taxon>
        <taxon>Mucoromycota</taxon>
        <taxon>Mucoromycotina</taxon>
        <taxon>Mucoromycetes</taxon>
        <taxon>Mucorales</taxon>
        <taxon>Mucorineae</taxon>
        <taxon>Choanephoraceae</taxon>
        <taxon>Choanephoroideae</taxon>
        <taxon>Choanephora</taxon>
    </lineage>
</organism>
<keyword evidence="4" id="KW-1185">Reference proteome</keyword>
<dbReference type="GO" id="GO:0005886">
    <property type="term" value="C:plasma membrane"/>
    <property type="evidence" value="ECO:0007669"/>
    <property type="project" value="InterPro"/>
</dbReference>
<sequence length="392" mass="45115">MCFGGNGPKWKNEVVKDHKFDYIDVREFHDPSFGAKMAYVLMYVMILKSFAVYVADLWTAVSLIVIGDSSINSDASIPPHVAKWIFLGAIIVSFILLFWEILKSKDIIETRDISLAFFSQISNRYYSTKDYSCFCLFRAINDSRKTMDSIAFFVFFTLKSWKKILLAEAPRHVINIVTLITIIPRWIRINNGVEVSNDELGKTYIQRVMTCTMIFSTVIFTISFLTFCAAVIVYIPVLCHIRGNLKEYCCHKVDKRIEQILKKQAHYRVEKHKHAEQRGIKKAGYQQKEELEMHRYPQPTLPNVNMNHPLPHSHGYQSPRPGFQQHPTMSSTSSHFGPGRRNSLTSVYSDQAGLTAYAQPPAYASPYQYNGSQTNLSVYSQPQYQPKPYWSQ</sequence>
<feature type="transmembrane region" description="Helical" evidence="2">
    <location>
        <begin position="40"/>
        <end position="61"/>
    </location>
</feature>
<dbReference type="InParanoid" id="A0A1C7NM33"/>
<feature type="region of interest" description="Disordered" evidence="1">
    <location>
        <begin position="301"/>
        <end position="345"/>
    </location>
</feature>
<gene>
    <name evidence="3" type="ORF">A0J61_01745</name>
</gene>